<feature type="domain" description="Terminase ATPase subunit N-terminal" evidence="2">
    <location>
        <begin position="6"/>
        <end position="59"/>
    </location>
</feature>
<keyword evidence="5" id="KW-1185">Reference proteome</keyword>
<evidence type="ECO:0000259" key="2">
    <source>
        <dbReference type="Pfam" id="PF06056"/>
    </source>
</evidence>
<dbReference type="PATRIC" id="fig|29488.15.peg.2934"/>
<reference evidence="5" key="1">
    <citation type="submission" date="2015-11" db="EMBL/GenBank/DDBJ databases">
        <authorList>
            <person name="Tobias N.J."/>
            <person name="Mishra B."/>
            <person name="Gupta D.K."/>
            <person name="Thines M."/>
            <person name="Stinear T.P."/>
            <person name="Bode H.B."/>
        </authorList>
    </citation>
    <scope>NUCLEOTIDE SEQUENCE [LARGE SCALE GENOMIC DNA]</scope>
    <source>
        <strain evidence="5">PB45.5</strain>
    </source>
</reference>
<accession>A0A1B8YGD1</accession>
<dbReference type="Gene3D" id="3.40.50.300">
    <property type="entry name" value="P-loop containing nucleotide triphosphate hydrolases"/>
    <property type="match status" value="1"/>
</dbReference>
<evidence type="ECO:0000313" key="5">
    <source>
        <dbReference type="Proteomes" id="UP000092665"/>
    </source>
</evidence>
<feature type="domain" description="Terminase large subunit gp17-like C-terminal" evidence="3">
    <location>
        <begin position="394"/>
        <end position="555"/>
    </location>
</feature>
<proteinExistence type="predicted"/>
<gene>
    <name evidence="4" type="ORF">Phpb_02663</name>
</gene>
<dbReference type="InterPro" id="IPR010332">
    <property type="entry name" value="ATPase_terminase-su_N"/>
</dbReference>
<dbReference type="Pfam" id="PF03237">
    <property type="entry name" value="Terminase_6N"/>
    <property type="match status" value="1"/>
</dbReference>
<evidence type="ECO:0000256" key="1">
    <source>
        <dbReference type="ARBA" id="ARBA00022612"/>
    </source>
</evidence>
<comment type="caution">
    <text evidence="4">The sequence shown here is derived from an EMBL/GenBank/DDBJ whole genome shotgun (WGS) entry which is preliminary data.</text>
</comment>
<name>A0A1B8YGD1_9GAMM</name>
<protein>
    <submittedName>
        <fullName evidence="4">Terminase-like family protein</fullName>
    </submittedName>
</protein>
<dbReference type="Gene3D" id="3.30.420.240">
    <property type="match status" value="1"/>
</dbReference>
<organism evidence="4 5">
    <name type="scientific">Photorhabdus namnaonensis</name>
    <dbReference type="NCBI Taxonomy" id="1851568"/>
    <lineage>
        <taxon>Bacteria</taxon>
        <taxon>Pseudomonadati</taxon>
        <taxon>Pseudomonadota</taxon>
        <taxon>Gammaproteobacteria</taxon>
        <taxon>Enterobacterales</taxon>
        <taxon>Morganellaceae</taxon>
        <taxon>Photorhabdus</taxon>
    </lineage>
</organism>
<evidence type="ECO:0000259" key="3">
    <source>
        <dbReference type="Pfam" id="PF17289"/>
    </source>
</evidence>
<sequence>MKQIIDTRDEAKSLYWQAYSIPQIACRLGVSANTLYSWRRRDEWDKTPPLKRIKERLDVQYLRIVEKGADITAHDAKVIDILGRQLDRFSRDEKKAQEKATQKKVPKNHFTPEQIAELRTLVLDSLYEHQQRWYQQRRQRNRFILKSRQIGASWYFAREALLDALETGTNQIFLSASRAQAMTFKRFIQFLARQIGVELKGGDTIVLSNGAVLYFLGTSAATAQSYTGNLYFDEAFWVSNFLNLRKVAAGMASHIGLRRTYFSTPSSEEHEAYPFWTGDFYNKSRPKDQRVEFNTTHEALKQGKLCGDRMWRQIVTIDDAIAQGFNLIDPDEIKDENSPEDYENLYRCRFVAKGERAFNYNALINCGVDGYNRDVWADWNPYAPRPLGNRPVWVGYDPNGGGGNGDSAGLTVVAPPAVPGGKFRVVETIQLRGMEFEEQADVIKALTTRYNVQHIGIDGTGVGDAVHQLVIKFFPAAEKHIYTPALKRALVMKAQLVIRAGRLEYDAGFGQELVRSFMTVRKFITPGGQVSYESDRTNGSNHGDLAWACMHALFNEPLGSDAGGIDDSFVEEY</sequence>
<keyword evidence="1" id="KW-1188">Viral release from host cell</keyword>
<dbReference type="Proteomes" id="UP000092665">
    <property type="component" value="Unassembled WGS sequence"/>
</dbReference>
<dbReference type="InterPro" id="IPR027417">
    <property type="entry name" value="P-loop_NTPase"/>
</dbReference>
<dbReference type="Pfam" id="PF17289">
    <property type="entry name" value="Terminase_6C"/>
    <property type="match status" value="1"/>
</dbReference>
<dbReference type="AlphaFoldDB" id="A0A1B8YGD1"/>
<dbReference type="Pfam" id="PF06056">
    <property type="entry name" value="Terminase_5"/>
    <property type="match status" value="1"/>
</dbReference>
<evidence type="ECO:0000313" key="4">
    <source>
        <dbReference type="EMBL" id="OCA54219.1"/>
    </source>
</evidence>
<dbReference type="EMBL" id="LOIC01000072">
    <property type="protein sequence ID" value="OCA54219.1"/>
    <property type="molecule type" value="Genomic_DNA"/>
</dbReference>
<dbReference type="RefSeq" id="WP_065390736.1">
    <property type="nucleotide sequence ID" value="NZ_CAWMQN010000072.1"/>
</dbReference>
<dbReference type="InterPro" id="IPR035421">
    <property type="entry name" value="Terminase_6C"/>
</dbReference>